<keyword evidence="3" id="KW-1185">Reference proteome</keyword>
<feature type="chain" id="PRO_5040911359" description="PepSY domain-containing protein" evidence="1">
    <location>
        <begin position="27"/>
        <end position="114"/>
    </location>
</feature>
<evidence type="ECO:0000256" key="1">
    <source>
        <dbReference type="SAM" id="SignalP"/>
    </source>
</evidence>
<gene>
    <name evidence="2" type="ORF">NVS89_19750</name>
</gene>
<proteinExistence type="predicted"/>
<reference evidence="2" key="1">
    <citation type="submission" date="2022-08" db="EMBL/GenBank/DDBJ databases">
        <authorList>
            <person name="Li F."/>
        </authorList>
    </citation>
    <scope>NUCLEOTIDE SEQUENCE</scope>
    <source>
        <strain evidence="2">MQZ15Z-1</strain>
    </source>
</reference>
<organism evidence="2 3">
    <name type="scientific">Ancylobacter mangrovi</name>
    <dbReference type="NCBI Taxonomy" id="2972472"/>
    <lineage>
        <taxon>Bacteria</taxon>
        <taxon>Pseudomonadati</taxon>
        <taxon>Pseudomonadota</taxon>
        <taxon>Alphaproteobacteria</taxon>
        <taxon>Hyphomicrobiales</taxon>
        <taxon>Xanthobacteraceae</taxon>
        <taxon>Ancylobacter</taxon>
    </lineage>
</organism>
<dbReference type="EMBL" id="JANTHZ010000012">
    <property type="protein sequence ID" value="MCS0497326.1"/>
    <property type="molecule type" value="Genomic_DNA"/>
</dbReference>
<evidence type="ECO:0000313" key="2">
    <source>
        <dbReference type="EMBL" id="MCS0497326.1"/>
    </source>
</evidence>
<protein>
    <recommendedName>
        <fullName evidence="4">PepSY domain-containing protein</fullName>
    </recommendedName>
</protein>
<dbReference type="Proteomes" id="UP001151088">
    <property type="component" value="Unassembled WGS sequence"/>
</dbReference>
<evidence type="ECO:0000313" key="3">
    <source>
        <dbReference type="Proteomes" id="UP001151088"/>
    </source>
</evidence>
<accession>A0A9X2PHR6</accession>
<comment type="caution">
    <text evidence="2">The sequence shown here is derived from an EMBL/GenBank/DDBJ whole genome shotgun (WGS) entry which is preliminary data.</text>
</comment>
<dbReference type="RefSeq" id="WP_258734483.1">
    <property type="nucleotide sequence ID" value="NZ_JANTHZ010000012.1"/>
</dbReference>
<evidence type="ECO:0008006" key="4">
    <source>
        <dbReference type="Google" id="ProtNLM"/>
    </source>
</evidence>
<dbReference type="AlphaFoldDB" id="A0A9X2PHR6"/>
<name>A0A9X2PHR6_9HYPH</name>
<keyword evidence="1" id="KW-0732">Signal</keyword>
<feature type="signal peptide" evidence="1">
    <location>
        <begin position="1"/>
        <end position="26"/>
    </location>
</feature>
<sequence>MWLGFGAMAGAALCLLVVAGSGTAFAQRMSPPPGPFAPYDAPPARGSGPGVDGEGAARMLRARGFTNVSVIRRRGPTILLEANGPRGERVQVVVDSTSGAISGMKVIGYGDKRY</sequence>